<accession>A0A1N7EL62</accession>
<reference evidence="3" key="1">
    <citation type="submission" date="2017-01" db="EMBL/GenBank/DDBJ databases">
        <authorList>
            <person name="Varghese N."/>
            <person name="Submissions S."/>
        </authorList>
    </citation>
    <scope>NUCLEOTIDE SEQUENCE [LARGE SCALE GENOMIC DNA]</scope>
    <source>
        <strain evidence="3">ATCC 12950</strain>
    </source>
</reference>
<feature type="transmembrane region" description="Helical" evidence="1">
    <location>
        <begin position="40"/>
        <end position="59"/>
    </location>
</feature>
<organism evidence="2 3">
    <name type="scientific">Microbispora rosea</name>
    <dbReference type="NCBI Taxonomy" id="58117"/>
    <lineage>
        <taxon>Bacteria</taxon>
        <taxon>Bacillati</taxon>
        <taxon>Actinomycetota</taxon>
        <taxon>Actinomycetes</taxon>
        <taxon>Streptosporangiales</taxon>
        <taxon>Streptosporangiaceae</taxon>
        <taxon>Microbispora</taxon>
    </lineage>
</organism>
<protein>
    <recommendedName>
        <fullName evidence="4">Major Facilitator Superfamily protein</fullName>
    </recommendedName>
</protein>
<keyword evidence="1" id="KW-0812">Transmembrane</keyword>
<dbReference type="EMBL" id="FTNI01000018">
    <property type="protein sequence ID" value="SIR88831.1"/>
    <property type="molecule type" value="Genomic_DNA"/>
</dbReference>
<gene>
    <name evidence="2" type="ORF">SAMN05421833_118117</name>
</gene>
<evidence type="ECO:0000256" key="1">
    <source>
        <dbReference type="SAM" id="Phobius"/>
    </source>
</evidence>
<keyword evidence="1" id="KW-0472">Membrane</keyword>
<sequence length="78" mass="8487">MHAKPTTGPHAGAVSTLRTSQMRRILASSLLGSAIEFYDFLLYASASALVFAHAFFASLDAMCSRSRRRSSFSARSSR</sequence>
<keyword evidence="1" id="KW-1133">Transmembrane helix</keyword>
<dbReference type="STRING" id="58117.SAMN05421833_118117"/>
<dbReference type="Proteomes" id="UP000186096">
    <property type="component" value="Unassembled WGS sequence"/>
</dbReference>
<evidence type="ECO:0000313" key="3">
    <source>
        <dbReference type="Proteomes" id="UP000186096"/>
    </source>
</evidence>
<evidence type="ECO:0000313" key="2">
    <source>
        <dbReference type="EMBL" id="SIR88831.1"/>
    </source>
</evidence>
<keyword evidence="3" id="KW-1185">Reference proteome</keyword>
<name>A0A1N7EL62_9ACTN</name>
<dbReference type="AlphaFoldDB" id="A0A1N7EL62"/>
<evidence type="ECO:0008006" key="4">
    <source>
        <dbReference type="Google" id="ProtNLM"/>
    </source>
</evidence>
<proteinExistence type="predicted"/>